<feature type="domain" description="Glycoprotein hormone subunit beta" evidence="11">
    <location>
        <begin position="27"/>
        <end position="129"/>
    </location>
</feature>
<dbReference type="CDD" id="cd00069">
    <property type="entry name" value="GHB_like"/>
    <property type="match status" value="1"/>
</dbReference>
<dbReference type="FunFam" id="2.10.90.10:FF:000007">
    <property type="entry name" value="Luteinizing hormone beta subunit"/>
    <property type="match status" value="1"/>
</dbReference>
<keyword evidence="10" id="KW-0732">Signal</keyword>
<evidence type="ECO:0000256" key="10">
    <source>
        <dbReference type="SAM" id="SignalP"/>
    </source>
</evidence>
<dbReference type="EMBL" id="AB291212">
    <property type="protein sequence ID" value="BAF45418.1"/>
    <property type="molecule type" value="mRNA"/>
</dbReference>
<accession>A2A261</accession>
<dbReference type="PROSITE" id="PS00261">
    <property type="entry name" value="GLYCO_HORMONE_BETA_1"/>
    <property type="match status" value="1"/>
</dbReference>
<name>A2A261_ENGJA</name>
<sequence>MAHILELSLLLSMSVWTLALPVEDFLPCKPINETVAVEKQGCPRCLLVQTTICGGYCMTKDPVFKSPFSTVYQHVCTYGSVRYETVRLPDCADGVDPFVSYPVALSCVCSLCSVDTSDCTIQSLQPDFCMGEIMPAAYDAY</sequence>
<dbReference type="PANTHER" id="PTHR11515:SF11">
    <property type="entry name" value="LUTROPIN SUBUNIT BETA"/>
    <property type="match status" value="1"/>
</dbReference>
<keyword evidence="7" id="KW-1015">Disulfide bond</keyword>
<evidence type="ECO:0000256" key="3">
    <source>
        <dbReference type="ARBA" id="ARBA00006552"/>
    </source>
</evidence>
<organism evidence="12">
    <name type="scientific">Engraulis japonicus</name>
    <name type="common">Japanese anchovy</name>
    <dbReference type="NCBI Taxonomy" id="42892"/>
    <lineage>
        <taxon>Eukaryota</taxon>
        <taxon>Metazoa</taxon>
        <taxon>Chordata</taxon>
        <taxon>Craniata</taxon>
        <taxon>Vertebrata</taxon>
        <taxon>Euteleostomi</taxon>
        <taxon>Actinopterygii</taxon>
        <taxon>Neopterygii</taxon>
        <taxon>Teleostei</taxon>
        <taxon>Clupei</taxon>
        <taxon>Clupeiformes</taxon>
        <taxon>Clupeoidei</taxon>
        <taxon>Engraulidae</taxon>
        <taxon>Engraulinae</taxon>
        <taxon>Engraulis</taxon>
    </lineage>
</organism>
<dbReference type="InterPro" id="IPR006208">
    <property type="entry name" value="Glyco_hormone_CN"/>
</dbReference>
<protein>
    <submittedName>
        <fullName evidence="12">Luteinizing hormone beta subunit</fullName>
    </submittedName>
</protein>
<dbReference type="SMART" id="SM00068">
    <property type="entry name" value="GHB"/>
    <property type="match status" value="1"/>
</dbReference>
<evidence type="ECO:0000256" key="4">
    <source>
        <dbReference type="ARBA" id="ARBA00011870"/>
    </source>
</evidence>
<keyword evidence="6 9" id="KW-0372">Hormone</keyword>
<dbReference type="GO" id="GO:0010817">
    <property type="term" value="P:regulation of hormone levels"/>
    <property type="evidence" value="ECO:0007669"/>
    <property type="project" value="UniProtKB-ARBA"/>
</dbReference>
<evidence type="ECO:0000256" key="8">
    <source>
        <dbReference type="ARBA" id="ARBA00023180"/>
    </source>
</evidence>
<dbReference type="Gene3D" id="2.10.90.10">
    <property type="entry name" value="Cystine-knot cytokines"/>
    <property type="match status" value="1"/>
</dbReference>
<dbReference type="Pfam" id="PF00007">
    <property type="entry name" value="Cys_knot"/>
    <property type="match status" value="1"/>
</dbReference>
<keyword evidence="5" id="KW-0964">Secreted</keyword>
<evidence type="ECO:0000259" key="11">
    <source>
        <dbReference type="Pfam" id="PF00007"/>
    </source>
</evidence>
<comment type="function">
    <text evidence="1">Involved in gametogenesis and steroidogenesis.</text>
</comment>
<dbReference type="PROSITE" id="PS00689">
    <property type="entry name" value="GLYCO_HORMONE_BETA_2"/>
    <property type="match status" value="1"/>
</dbReference>
<evidence type="ECO:0000313" key="12">
    <source>
        <dbReference type="EMBL" id="BAF45418.1"/>
    </source>
</evidence>
<comment type="similarity">
    <text evidence="3 9">Belongs to the glycoprotein hormones subunit beta family.</text>
</comment>
<dbReference type="InterPro" id="IPR029034">
    <property type="entry name" value="Cystine-knot_cytokine"/>
</dbReference>
<dbReference type="InterPro" id="IPR001545">
    <property type="entry name" value="Gonadotropin_bsu"/>
</dbReference>
<dbReference type="SUPFAM" id="SSF57501">
    <property type="entry name" value="Cystine-knot cytokines"/>
    <property type="match status" value="1"/>
</dbReference>
<evidence type="ECO:0000256" key="2">
    <source>
        <dbReference type="ARBA" id="ARBA00004613"/>
    </source>
</evidence>
<dbReference type="GO" id="GO:0005615">
    <property type="term" value="C:extracellular space"/>
    <property type="evidence" value="ECO:0007669"/>
    <property type="project" value="TreeGrafter"/>
</dbReference>
<dbReference type="GO" id="GO:0007186">
    <property type="term" value="P:G protein-coupled receptor signaling pathway"/>
    <property type="evidence" value="ECO:0007669"/>
    <property type="project" value="TreeGrafter"/>
</dbReference>
<feature type="signal peptide" evidence="10">
    <location>
        <begin position="1"/>
        <end position="19"/>
    </location>
</feature>
<dbReference type="GO" id="GO:0005737">
    <property type="term" value="C:cytoplasm"/>
    <property type="evidence" value="ECO:0007669"/>
    <property type="project" value="TreeGrafter"/>
</dbReference>
<dbReference type="PANTHER" id="PTHR11515">
    <property type="entry name" value="GLYCOPROTEIN HORMONE BETA CHAIN"/>
    <property type="match status" value="1"/>
</dbReference>
<reference evidence="12" key="2">
    <citation type="submission" date="2007-01" db="EMBL/GenBank/DDBJ databases">
        <authorList>
            <person name="Makoto O."/>
            <person name="Shimizu A."/>
        </authorList>
    </citation>
    <scope>NUCLEOTIDE SEQUENCE</scope>
</reference>
<evidence type="ECO:0000256" key="9">
    <source>
        <dbReference type="RuleBase" id="RU004069"/>
    </source>
</evidence>
<evidence type="ECO:0000256" key="6">
    <source>
        <dbReference type="ARBA" id="ARBA00022702"/>
    </source>
</evidence>
<feature type="chain" id="PRO_5002641813" evidence="10">
    <location>
        <begin position="20"/>
        <end position="141"/>
    </location>
</feature>
<comment type="subcellular location">
    <subcellularLocation>
        <location evidence="2 9">Secreted</location>
    </subcellularLocation>
</comment>
<evidence type="ECO:0000256" key="5">
    <source>
        <dbReference type="ARBA" id="ARBA00022525"/>
    </source>
</evidence>
<dbReference type="InterPro" id="IPR018245">
    <property type="entry name" value="Gonadotropin_bsu_CS"/>
</dbReference>
<reference evidence="12" key="1">
    <citation type="submission" date="2007-01" db="EMBL/GenBank/DDBJ databases">
        <title>Engraulis japonica luteinizing hormone beta subunit.</title>
        <authorList>
            <person name="Ohkubo M."/>
            <person name="Shimizu A."/>
        </authorList>
    </citation>
    <scope>NUCLEOTIDE SEQUENCE</scope>
</reference>
<dbReference type="GO" id="GO:0005179">
    <property type="term" value="F:hormone activity"/>
    <property type="evidence" value="ECO:0007669"/>
    <property type="project" value="UniProtKB-KW"/>
</dbReference>
<evidence type="ECO:0000256" key="7">
    <source>
        <dbReference type="ARBA" id="ARBA00023157"/>
    </source>
</evidence>
<dbReference type="AlphaFoldDB" id="A2A261"/>
<proteinExistence type="evidence at transcript level"/>
<keyword evidence="8" id="KW-0325">Glycoprotein</keyword>
<evidence type="ECO:0000256" key="1">
    <source>
        <dbReference type="ARBA" id="ARBA00003920"/>
    </source>
</evidence>
<comment type="subunit">
    <text evidence="4">Heterodimer of an alpha and a beta chain.</text>
</comment>